<dbReference type="AlphaFoldDB" id="A0A328AR49"/>
<feature type="domain" description="Beta-lactamase-related" evidence="1">
    <location>
        <begin position="25"/>
        <end position="395"/>
    </location>
</feature>
<dbReference type="OrthoDB" id="9808046at2"/>
<gene>
    <name evidence="2" type="ORF">DJ018_06075</name>
</gene>
<keyword evidence="3" id="KW-1185">Reference proteome</keyword>
<dbReference type="InterPro" id="IPR012338">
    <property type="entry name" value="Beta-lactam/transpept-like"/>
</dbReference>
<evidence type="ECO:0000313" key="2">
    <source>
        <dbReference type="EMBL" id="RAK57503.1"/>
    </source>
</evidence>
<name>A0A328AR49_9CAUL</name>
<accession>A0A328AR49</accession>
<dbReference type="RefSeq" id="WP_111513955.1">
    <property type="nucleotide sequence ID" value="NZ_QFYR01000001.1"/>
</dbReference>
<dbReference type="Pfam" id="PF00144">
    <property type="entry name" value="Beta-lactamase"/>
    <property type="match status" value="1"/>
</dbReference>
<dbReference type="Proteomes" id="UP000249725">
    <property type="component" value="Unassembled WGS sequence"/>
</dbReference>
<dbReference type="SUPFAM" id="SSF56601">
    <property type="entry name" value="beta-lactamase/transpeptidase-like"/>
    <property type="match status" value="1"/>
</dbReference>
<sequence>MSTATSLGFSPERLQRIERFLQERYLEPGRLPCAQLLVARRGELAYQTSLGKLDLERETPLPSDAVFRIYSMTKPVTSVALMSLVEEGRIALNDPVTRYIPAWEKLGVYASGQTGNFHTTPLAAPMQVVDLLRHTAGLTYGFQEQTPVDAAYRQLKLEHMFGGYDLEGFVDALAELPLEFTPGEAWNYSVATDVVGYLVQTVAGKPLDEVLRERIFEPLKMVDTGFFVREDQRPRFASCYQAKAGGGLELQEPADRSPFLSPPTLLSGGGGLVSTAADYLRFCNMLLRGGELDGARILSPSTVRLMRVNHLPGGRDLTELSRSLFSESTNAGVGFGLGFAVAFEPHRTLLPSSAGEFYWGGMASTGFWIDPVEQVTAVFMTQLMPSSSTQVRRDMRTLVYQALTDPQA</sequence>
<comment type="caution">
    <text evidence="2">The sequence shown here is derived from an EMBL/GenBank/DDBJ whole genome shotgun (WGS) entry which is preliminary data.</text>
</comment>
<dbReference type="EMBL" id="QFYR01000001">
    <property type="protein sequence ID" value="RAK57503.1"/>
    <property type="molecule type" value="Genomic_DNA"/>
</dbReference>
<dbReference type="Gene3D" id="3.40.710.10">
    <property type="entry name" value="DD-peptidase/beta-lactamase superfamily"/>
    <property type="match status" value="1"/>
</dbReference>
<protein>
    <submittedName>
        <fullName evidence="2">Serine hydrolase</fullName>
    </submittedName>
</protein>
<organism evidence="2 3">
    <name type="scientific">Phenylobacterium deserti</name>
    <dbReference type="NCBI Taxonomy" id="1914756"/>
    <lineage>
        <taxon>Bacteria</taxon>
        <taxon>Pseudomonadati</taxon>
        <taxon>Pseudomonadota</taxon>
        <taxon>Alphaproteobacteria</taxon>
        <taxon>Caulobacterales</taxon>
        <taxon>Caulobacteraceae</taxon>
        <taxon>Phenylobacterium</taxon>
    </lineage>
</organism>
<dbReference type="GO" id="GO:0016787">
    <property type="term" value="F:hydrolase activity"/>
    <property type="evidence" value="ECO:0007669"/>
    <property type="project" value="UniProtKB-KW"/>
</dbReference>
<evidence type="ECO:0000259" key="1">
    <source>
        <dbReference type="Pfam" id="PF00144"/>
    </source>
</evidence>
<dbReference type="PANTHER" id="PTHR43283">
    <property type="entry name" value="BETA-LACTAMASE-RELATED"/>
    <property type="match status" value="1"/>
</dbReference>
<dbReference type="PANTHER" id="PTHR43283:SF3">
    <property type="entry name" value="BETA-LACTAMASE FAMILY PROTEIN (AFU_ORTHOLOGUE AFUA_5G07500)"/>
    <property type="match status" value="1"/>
</dbReference>
<dbReference type="InterPro" id="IPR050789">
    <property type="entry name" value="Diverse_Enzym_Activities"/>
</dbReference>
<reference evidence="3" key="1">
    <citation type="submission" date="2018-05" db="EMBL/GenBank/DDBJ databases">
        <authorList>
            <person name="Li X."/>
        </authorList>
    </citation>
    <scope>NUCLEOTIDE SEQUENCE [LARGE SCALE GENOMIC DNA]</scope>
    <source>
        <strain evidence="3">YIM 73061</strain>
    </source>
</reference>
<dbReference type="InterPro" id="IPR001466">
    <property type="entry name" value="Beta-lactam-related"/>
</dbReference>
<keyword evidence="2" id="KW-0378">Hydrolase</keyword>
<evidence type="ECO:0000313" key="3">
    <source>
        <dbReference type="Proteomes" id="UP000249725"/>
    </source>
</evidence>
<proteinExistence type="predicted"/>